<dbReference type="PANTHER" id="PTHR16049">
    <property type="entry name" value="IQ DOMAIN-CONTAINING PROTEIN C"/>
    <property type="match status" value="1"/>
</dbReference>
<reference evidence="3" key="1">
    <citation type="submission" date="2025-08" db="UniProtKB">
        <authorList>
            <consortium name="RefSeq"/>
        </authorList>
    </citation>
    <scope>IDENTIFICATION</scope>
</reference>
<evidence type="ECO:0000313" key="2">
    <source>
        <dbReference type="Proteomes" id="UP000515203"/>
    </source>
</evidence>
<feature type="compositionally biased region" description="Basic and acidic residues" evidence="1">
    <location>
        <begin position="230"/>
        <end position="239"/>
    </location>
</feature>
<dbReference type="InParanoid" id="A0A6P3FB83"/>
<dbReference type="FunCoup" id="A0A6P3FB83">
    <property type="interactions" value="33"/>
</dbReference>
<feature type="compositionally biased region" description="Basic and acidic residues" evidence="1">
    <location>
        <begin position="345"/>
        <end position="364"/>
    </location>
</feature>
<evidence type="ECO:0000313" key="3">
    <source>
        <dbReference type="RefSeq" id="XP_004643032.1"/>
    </source>
</evidence>
<feature type="region of interest" description="Disordered" evidence="1">
    <location>
        <begin position="383"/>
        <end position="421"/>
    </location>
</feature>
<dbReference type="CTD" id="55721"/>
<dbReference type="InterPro" id="IPR042506">
    <property type="entry name" value="IQCC"/>
</dbReference>
<feature type="region of interest" description="Disordered" evidence="1">
    <location>
        <begin position="224"/>
        <end position="299"/>
    </location>
</feature>
<name>A0A6P3FB83_OCTDE</name>
<dbReference type="PROSITE" id="PS50096">
    <property type="entry name" value="IQ"/>
    <property type="match status" value="1"/>
</dbReference>
<proteinExistence type="predicted"/>
<feature type="region of interest" description="Disordered" evidence="1">
    <location>
        <begin position="128"/>
        <end position="154"/>
    </location>
</feature>
<feature type="region of interest" description="Disordered" evidence="1">
    <location>
        <begin position="338"/>
        <end position="364"/>
    </location>
</feature>
<gene>
    <name evidence="3" type="primary">Iqcc</name>
</gene>
<dbReference type="AlphaFoldDB" id="A0A6P3FB83"/>
<protein>
    <submittedName>
        <fullName evidence="3">IQ domain-containing protein C isoform X1</fullName>
    </submittedName>
</protein>
<dbReference type="PANTHER" id="PTHR16049:SF8">
    <property type="entry name" value="IQ DOMAIN-CONTAINING PROTEIN C"/>
    <property type="match status" value="1"/>
</dbReference>
<keyword evidence="2" id="KW-1185">Reference proteome</keyword>
<dbReference type="Proteomes" id="UP000515203">
    <property type="component" value="Unplaced"/>
</dbReference>
<organism evidence="2 3">
    <name type="scientific">Octodon degus</name>
    <name type="common">Degu</name>
    <name type="synonym">Sciurus degus</name>
    <dbReference type="NCBI Taxonomy" id="10160"/>
    <lineage>
        <taxon>Eukaryota</taxon>
        <taxon>Metazoa</taxon>
        <taxon>Chordata</taxon>
        <taxon>Craniata</taxon>
        <taxon>Vertebrata</taxon>
        <taxon>Euteleostomi</taxon>
        <taxon>Mammalia</taxon>
        <taxon>Eutheria</taxon>
        <taxon>Euarchontoglires</taxon>
        <taxon>Glires</taxon>
        <taxon>Rodentia</taxon>
        <taxon>Hystricomorpha</taxon>
        <taxon>Octodontidae</taxon>
        <taxon>Octodon</taxon>
    </lineage>
</organism>
<dbReference type="GeneID" id="101578853"/>
<sequence>MESELLLQRVSALQACIRGFLVRRRFQSLRAEYESIVQEIEGDLGTLQWTGGWIPRPQFLPKKAKSYCSWKAREKVLSPEQELWSHVPLKEPEERAIWEETALKTTEDASANPGSLCRDDSPWLQVEHNSKIRNPSQEETRDTSRMENSEPTSPGLCYSHCELQELQYHRSHLAMELLWLQQAINSRKEYLILRQTLTSPEAGQTRDELSLCPDRRGQTYKVWSQPNPLLEDKPSRELDLLGDSCPKGKSQAYESPESLATTDKTSAGAKNREQCQRKAGPQLSVPSNSQAGGDRWIKRPDHRGQTLQQMKLPEDQTSRALRPTIPCFGKARTQLPALCEDPDVEDKSPRKPRPKEPDCRTARPQELRLLEDHVICSGMLGGPEPGLLDLRTKSPKAQTLSDRSSRDGVASEPSHKELKNHRTVLWRSRLAENLSFTGLDETKEDQWRGRTLKTGPPG</sequence>
<evidence type="ECO:0000256" key="1">
    <source>
        <dbReference type="SAM" id="MobiDB-lite"/>
    </source>
</evidence>
<dbReference type="RefSeq" id="XP_004643032.1">
    <property type="nucleotide sequence ID" value="XM_004642975.2"/>
</dbReference>
<accession>A0A6P3FB83</accession>
<dbReference type="OrthoDB" id="6161953at2759"/>
<feature type="compositionally biased region" description="Basic and acidic residues" evidence="1">
    <location>
        <begin position="136"/>
        <end position="148"/>
    </location>
</feature>